<dbReference type="Proteomes" id="UP001592528">
    <property type="component" value="Unassembled WGS sequence"/>
</dbReference>
<keyword evidence="2" id="KW-1185">Reference proteome</keyword>
<name>A0ABV6UW23_9ACTN</name>
<evidence type="ECO:0000313" key="1">
    <source>
        <dbReference type="EMBL" id="MFC1405663.1"/>
    </source>
</evidence>
<accession>A0ABV6UW23</accession>
<dbReference type="RefSeq" id="WP_030261302.1">
    <property type="nucleotide sequence ID" value="NZ_JBHEZZ010000022.1"/>
</dbReference>
<dbReference type="EMBL" id="JBHEZZ010000022">
    <property type="protein sequence ID" value="MFC1405663.1"/>
    <property type="molecule type" value="Genomic_DNA"/>
</dbReference>
<reference evidence="1 2" key="1">
    <citation type="submission" date="2024-09" db="EMBL/GenBank/DDBJ databases">
        <authorList>
            <person name="Lee S.D."/>
        </authorList>
    </citation>
    <scope>NUCLEOTIDE SEQUENCE [LARGE SCALE GENOMIC DNA]</scope>
    <source>
        <strain evidence="1 2">N1-5</strain>
    </source>
</reference>
<protein>
    <submittedName>
        <fullName evidence="1">Uncharacterized protein</fullName>
    </submittedName>
</protein>
<organism evidence="1 2">
    <name type="scientific">Streptacidiphilus cavernicola</name>
    <dbReference type="NCBI Taxonomy" id="3342716"/>
    <lineage>
        <taxon>Bacteria</taxon>
        <taxon>Bacillati</taxon>
        <taxon>Actinomycetota</taxon>
        <taxon>Actinomycetes</taxon>
        <taxon>Kitasatosporales</taxon>
        <taxon>Streptomycetaceae</taxon>
        <taxon>Streptacidiphilus</taxon>
    </lineage>
</organism>
<comment type="caution">
    <text evidence="1">The sequence shown here is derived from an EMBL/GenBank/DDBJ whole genome shotgun (WGS) entry which is preliminary data.</text>
</comment>
<gene>
    <name evidence="1" type="ORF">ACEZDJ_30675</name>
</gene>
<sequence>MAALSSPGAPWSVEVDYSQPMACALLLRDCLNIEAESDIPPVNPVPHLPVRHPIDDQVQDPATVPAHWQEWWNQLLHAFANKESNTDPTPPGTLGRILTENAEHIHQWSSARKREVAHACSSSRSRLRLRHVIRDYEHTHATVVPPFHIRVAAVPVAGPVFIPRTENLIMVGITLLENRGQYLNHLLHHVVDHR</sequence>
<evidence type="ECO:0000313" key="2">
    <source>
        <dbReference type="Proteomes" id="UP001592528"/>
    </source>
</evidence>
<proteinExistence type="predicted"/>